<protein>
    <recommendedName>
        <fullName evidence="2">Nucleotide-diphospho-sugar transferase domain-containing protein</fullName>
    </recommendedName>
</protein>
<dbReference type="SUPFAM" id="SSF53448">
    <property type="entry name" value="Nucleotide-diphospho-sugar transferases"/>
    <property type="match status" value="1"/>
</dbReference>
<dbReference type="EMBL" id="MN739042">
    <property type="protein sequence ID" value="QHS85263.1"/>
    <property type="molecule type" value="Genomic_DNA"/>
</dbReference>
<dbReference type="Gene3D" id="3.90.550.10">
    <property type="entry name" value="Spore Coat Polysaccharide Biosynthesis Protein SpsA, Chain A"/>
    <property type="match status" value="1"/>
</dbReference>
<evidence type="ECO:0000313" key="1">
    <source>
        <dbReference type="EMBL" id="QHS85263.1"/>
    </source>
</evidence>
<dbReference type="AlphaFoldDB" id="A0A6C0B1D1"/>
<proteinExistence type="predicted"/>
<name>A0A6C0B1D1_9ZZZZ</name>
<dbReference type="InterPro" id="IPR029044">
    <property type="entry name" value="Nucleotide-diphossugar_trans"/>
</dbReference>
<evidence type="ECO:0008006" key="2">
    <source>
        <dbReference type="Google" id="ProtNLM"/>
    </source>
</evidence>
<sequence>MPDSTVFVLVTDKKYFNKAIVTIQDLKYVGKWNGDIVLITIDFYLDISFKTEFNIIEMKFPEIDKTNLLEKIGPQGFSNSDKREIHKLNQWEKLHVFDDVFMKWDRVVFLDAGLRVLDNVSYLLELNYKNKILAPNDAAPNFEPNKIFKYQISYDNMNLVELVKADFGESIFDSQHMLNCMWVYDTNILHTCNKKQLIDAMNTYTLCRNNEMTLMNLLFHFKYHLWVPFPEKTSNNKYLFEWCESNHSFHTTWKDYCFIKYSISLTLNETPYEVSCIVPEGL</sequence>
<accession>A0A6C0B1D1</accession>
<organism evidence="1">
    <name type="scientific">viral metagenome</name>
    <dbReference type="NCBI Taxonomy" id="1070528"/>
    <lineage>
        <taxon>unclassified sequences</taxon>
        <taxon>metagenomes</taxon>
        <taxon>organismal metagenomes</taxon>
    </lineage>
</organism>
<reference evidence="1" key="1">
    <citation type="journal article" date="2020" name="Nature">
        <title>Giant virus diversity and host interactions through global metagenomics.</title>
        <authorList>
            <person name="Schulz F."/>
            <person name="Roux S."/>
            <person name="Paez-Espino D."/>
            <person name="Jungbluth S."/>
            <person name="Walsh D.A."/>
            <person name="Denef V.J."/>
            <person name="McMahon K.D."/>
            <person name="Konstantinidis K.T."/>
            <person name="Eloe-Fadrosh E.A."/>
            <person name="Kyrpides N.C."/>
            <person name="Woyke T."/>
        </authorList>
    </citation>
    <scope>NUCLEOTIDE SEQUENCE</scope>
    <source>
        <strain evidence="1">GVMAG-M-3300009182-78</strain>
    </source>
</reference>